<dbReference type="InterPro" id="IPR007217">
    <property type="entry name" value="Per1-like"/>
</dbReference>
<comment type="function">
    <text evidence="7">Involved in the lipid remodeling steps of GPI-anchor maturation.</text>
</comment>
<evidence type="ECO:0000313" key="8">
    <source>
        <dbReference type="EMBL" id="ROW11373.1"/>
    </source>
</evidence>
<feature type="chain" id="PRO_5018817956" description="Post-GPI attachment to proteins factor 3" evidence="7">
    <location>
        <begin position="31"/>
        <end position="332"/>
    </location>
</feature>
<comment type="subcellular location">
    <subcellularLocation>
        <location evidence="1">Endomembrane system</location>
        <topology evidence="1">Multi-pass membrane protein</topology>
    </subcellularLocation>
    <subcellularLocation>
        <location evidence="7">Endoplasmic reticulum membrane</location>
        <topology evidence="7">Multi-pass membrane protein</topology>
    </subcellularLocation>
</comment>
<comment type="caution">
    <text evidence="7">Lacks conserved residue(s) required for the propagation of feature annotation.</text>
</comment>
<dbReference type="AlphaFoldDB" id="A0A423X6D0"/>
<dbReference type="GO" id="GO:0005789">
    <property type="term" value="C:endoplasmic reticulum membrane"/>
    <property type="evidence" value="ECO:0007669"/>
    <property type="project" value="UniProtKB-SubCell"/>
</dbReference>
<dbReference type="OrthoDB" id="419770at2759"/>
<sequence length="332" mass="37977">MTIGTGRIRPWSLFLALAFCVLLFCAGVDASIGDNLPEFNECVKVCKQENCSPGKPQTPIPLLHRLLLWDCPQECDHACQHIITAERITSGEPVVQFHGKWPFKRLLGMQEPLSVLFSAGNLWAHADGLRKVRATMPRGYTLRPFYVALAYVGIASWAFSSVFHTRDFRATEELDYFAAGANVLYGLYYTVVHHLRLDRRGSPRRRSVLRAWTLLCGLLYVCHVAYLKLWRWDYGYNMAVNVVCGLVQNAMWSWYSWVKYGQTGRSWARWPGFVVAWIMLAMSMELFDFAPLWGSLDAHSLWHFGTIGPTILWYNFLIKDAQDDLAGERLKA</sequence>
<gene>
    <name evidence="8" type="ORF">VMCG_01257</name>
</gene>
<comment type="caution">
    <text evidence="8">The sequence shown here is derived from an EMBL/GenBank/DDBJ whole genome shotgun (WGS) entry which is preliminary data.</text>
</comment>
<name>A0A423X6D0_9PEZI</name>
<evidence type="ECO:0000256" key="1">
    <source>
        <dbReference type="ARBA" id="ARBA00004127"/>
    </source>
</evidence>
<evidence type="ECO:0000256" key="2">
    <source>
        <dbReference type="ARBA" id="ARBA00022502"/>
    </source>
</evidence>
<dbReference type="PANTHER" id="PTHR13148:SF0">
    <property type="entry name" value="POST-GPI ATTACHMENT TO PROTEINS FACTOR 3"/>
    <property type="match status" value="1"/>
</dbReference>
<reference evidence="8 9" key="1">
    <citation type="submission" date="2015-09" db="EMBL/GenBank/DDBJ databases">
        <title>Host preference determinants of Valsa canker pathogens revealed by comparative genomics.</title>
        <authorList>
            <person name="Yin Z."/>
            <person name="Huang L."/>
        </authorList>
    </citation>
    <scope>NUCLEOTIDE SEQUENCE [LARGE SCALE GENOMIC DNA]</scope>
    <source>
        <strain evidence="8 9">03-1</strain>
    </source>
</reference>
<dbReference type="Proteomes" id="UP000283895">
    <property type="component" value="Unassembled WGS sequence"/>
</dbReference>
<keyword evidence="3 7" id="KW-0812">Transmembrane</keyword>
<keyword evidence="2 7" id="KW-0337">GPI-anchor biosynthesis</keyword>
<dbReference type="GO" id="GO:0006506">
    <property type="term" value="P:GPI anchor biosynthetic process"/>
    <property type="evidence" value="ECO:0007669"/>
    <property type="project" value="UniProtKB-KW"/>
</dbReference>
<dbReference type="STRING" id="356882.A0A423X6D0"/>
<evidence type="ECO:0000256" key="7">
    <source>
        <dbReference type="RuleBase" id="RU365066"/>
    </source>
</evidence>
<accession>A0A423X6D0</accession>
<keyword evidence="6 7" id="KW-0472">Membrane</keyword>
<evidence type="ECO:0000256" key="5">
    <source>
        <dbReference type="ARBA" id="ARBA00022989"/>
    </source>
</evidence>
<feature type="transmembrane region" description="Helical" evidence="7">
    <location>
        <begin position="300"/>
        <end position="318"/>
    </location>
</feature>
<protein>
    <recommendedName>
        <fullName evidence="7">Post-GPI attachment to proteins factor 3</fullName>
    </recommendedName>
</protein>
<comment type="similarity">
    <text evidence="7">Belongs to the PGAP3 family.</text>
</comment>
<feature type="transmembrane region" description="Helical" evidence="7">
    <location>
        <begin position="145"/>
        <end position="164"/>
    </location>
</feature>
<feature type="transmembrane region" description="Helical" evidence="7">
    <location>
        <begin position="270"/>
        <end position="294"/>
    </location>
</feature>
<dbReference type="Pfam" id="PF04080">
    <property type="entry name" value="Per1"/>
    <property type="match status" value="1"/>
</dbReference>
<keyword evidence="5 7" id="KW-1133">Transmembrane helix</keyword>
<proteinExistence type="inferred from homology"/>
<dbReference type="EMBL" id="LKEA01000002">
    <property type="protein sequence ID" value="ROW11373.1"/>
    <property type="molecule type" value="Genomic_DNA"/>
</dbReference>
<evidence type="ECO:0000256" key="3">
    <source>
        <dbReference type="ARBA" id="ARBA00022692"/>
    </source>
</evidence>
<feature type="transmembrane region" description="Helical" evidence="7">
    <location>
        <begin position="176"/>
        <end position="195"/>
    </location>
</feature>
<keyword evidence="4 7" id="KW-0732">Signal</keyword>
<evidence type="ECO:0000313" key="9">
    <source>
        <dbReference type="Proteomes" id="UP000283895"/>
    </source>
</evidence>
<dbReference type="GO" id="GO:0016788">
    <property type="term" value="F:hydrolase activity, acting on ester bonds"/>
    <property type="evidence" value="ECO:0007669"/>
    <property type="project" value="TreeGrafter"/>
</dbReference>
<feature type="transmembrane region" description="Helical" evidence="7">
    <location>
        <begin position="207"/>
        <end position="226"/>
    </location>
</feature>
<evidence type="ECO:0000256" key="6">
    <source>
        <dbReference type="ARBA" id="ARBA00023136"/>
    </source>
</evidence>
<feature type="transmembrane region" description="Helical" evidence="7">
    <location>
        <begin position="238"/>
        <end position="258"/>
    </location>
</feature>
<evidence type="ECO:0000256" key="4">
    <source>
        <dbReference type="ARBA" id="ARBA00022729"/>
    </source>
</evidence>
<keyword evidence="9" id="KW-1185">Reference proteome</keyword>
<organism evidence="8 9">
    <name type="scientific">Cytospora schulzeri</name>
    <dbReference type="NCBI Taxonomy" id="448051"/>
    <lineage>
        <taxon>Eukaryota</taxon>
        <taxon>Fungi</taxon>
        <taxon>Dikarya</taxon>
        <taxon>Ascomycota</taxon>
        <taxon>Pezizomycotina</taxon>
        <taxon>Sordariomycetes</taxon>
        <taxon>Sordariomycetidae</taxon>
        <taxon>Diaporthales</taxon>
        <taxon>Cytosporaceae</taxon>
        <taxon>Cytospora</taxon>
    </lineage>
</organism>
<keyword evidence="7" id="KW-0256">Endoplasmic reticulum</keyword>
<dbReference type="PANTHER" id="PTHR13148">
    <property type="entry name" value="PER1-RELATED"/>
    <property type="match status" value="1"/>
</dbReference>
<feature type="signal peptide" evidence="7">
    <location>
        <begin position="1"/>
        <end position="30"/>
    </location>
</feature>